<gene>
    <name evidence="2" type="ORF">QU481_08095</name>
</gene>
<reference evidence="2" key="1">
    <citation type="submission" date="2023-06" db="EMBL/GenBank/DDBJ databases">
        <authorList>
            <person name="Zhang S."/>
        </authorList>
    </citation>
    <scope>NUCLEOTIDE SEQUENCE</scope>
    <source>
        <strain evidence="2">SG2303</strain>
    </source>
</reference>
<comment type="caution">
    <text evidence="2">The sequence shown here is derived from an EMBL/GenBank/DDBJ whole genome shotgun (WGS) entry which is preliminary data.</text>
</comment>
<evidence type="ECO:0000313" key="2">
    <source>
        <dbReference type="EMBL" id="MDN0074853.1"/>
    </source>
</evidence>
<dbReference type="PANTHER" id="PTHR39594">
    <property type="entry name" value="PROTEIN YCHQ"/>
    <property type="match status" value="1"/>
</dbReference>
<keyword evidence="1" id="KW-0472">Membrane</keyword>
<evidence type="ECO:0000313" key="3">
    <source>
        <dbReference type="Proteomes" id="UP001168540"/>
    </source>
</evidence>
<name>A0ABT7XM24_9NEIS</name>
<feature type="transmembrane region" description="Helical" evidence="1">
    <location>
        <begin position="71"/>
        <end position="91"/>
    </location>
</feature>
<evidence type="ECO:0000256" key="1">
    <source>
        <dbReference type="SAM" id="Phobius"/>
    </source>
</evidence>
<dbReference type="Proteomes" id="UP001168540">
    <property type="component" value="Unassembled WGS sequence"/>
</dbReference>
<sequence>MPAYLMLKHAHAGFAYLTVLSFVARGLMMAARPAWLAAKPVRIAPHLIDTLLLVCAIALLVVGQLNPLHIPWLQAKIVALVVYIGLGTVALKRGKTPGVRWGAFIAALATVLYIVTVAKTKMVWPF</sequence>
<keyword evidence="1" id="KW-1133">Transmembrane helix</keyword>
<feature type="transmembrane region" description="Helical" evidence="1">
    <location>
        <begin position="43"/>
        <end position="65"/>
    </location>
</feature>
<proteinExistence type="predicted"/>
<keyword evidence="3" id="KW-1185">Reference proteome</keyword>
<keyword evidence="1" id="KW-0812">Transmembrane</keyword>
<dbReference type="InterPro" id="IPR007360">
    <property type="entry name" value="SirB"/>
</dbReference>
<dbReference type="RefSeq" id="WP_289829436.1">
    <property type="nucleotide sequence ID" value="NZ_JAUEDK010000010.1"/>
</dbReference>
<organism evidence="2 3">
    <name type="scientific">Crenobacter oryzisoli</name>
    <dbReference type="NCBI Taxonomy" id="3056844"/>
    <lineage>
        <taxon>Bacteria</taxon>
        <taxon>Pseudomonadati</taxon>
        <taxon>Pseudomonadota</taxon>
        <taxon>Betaproteobacteria</taxon>
        <taxon>Neisseriales</taxon>
        <taxon>Neisseriaceae</taxon>
        <taxon>Crenobacter</taxon>
    </lineage>
</organism>
<feature type="transmembrane region" description="Helical" evidence="1">
    <location>
        <begin position="98"/>
        <end position="118"/>
    </location>
</feature>
<dbReference type="Pfam" id="PF04247">
    <property type="entry name" value="SirB"/>
    <property type="match status" value="1"/>
</dbReference>
<dbReference type="EMBL" id="JAUEDK010000010">
    <property type="protein sequence ID" value="MDN0074853.1"/>
    <property type="molecule type" value="Genomic_DNA"/>
</dbReference>
<protein>
    <submittedName>
        <fullName evidence="2">SirB2 family protein</fullName>
    </submittedName>
</protein>
<dbReference type="PANTHER" id="PTHR39594:SF1">
    <property type="entry name" value="PROTEIN YCHQ"/>
    <property type="match status" value="1"/>
</dbReference>
<dbReference type="PIRSF" id="PIRSF005610">
    <property type="entry name" value="SirB"/>
    <property type="match status" value="1"/>
</dbReference>
<feature type="transmembrane region" description="Helical" evidence="1">
    <location>
        <begin position="12"/>
        <end position="31"/>
    </location>
</feature>
<accession>A0ABT7XM24</accession>